<name>A0A4Y2TZ23_ARAVE</name>
<protein>
    <submittedName>
        <fullName evidence="1">Uncharacterized protein</fullName>
    </submittedName>
</protein>
<reference evidence="1 2" key="1">
    <citation type="journal article" date="2019" name="Sci. Rep.">
        <title>Orb-weaving spider Araneus ventricosus genome elucidates the spidroin gene catalogue.</title>
        <authorList>
            <person name="Kono N."/>
            <person name="Nakamura H."/>
            <person name="Ohtoshi R."/>
            <person name="Moran D.A.P."/>
            <person name="Shinohara A."/>
            <person name="Yoshida Y."/>
            <person name="Fujiwara M."/>
            <person name="Mori M."/>
            <person name="Tomita M."/>
            <person name="Arakawa K."/>
        </authorList>
    </citation>
    <scope>NUCLEOTIDE SEQUENCE [LARGE SCALE GENOMIC DNA]</scope>
</reference>
<keyword evidence="2" id="KW-1185">Reference proteome</keyword>
<gene>
    <name evidence="1" type="ORF">AVEN_44987_1</name>
</gene>
<comment type="caution">
    <text evidence="1">The sequence shown here is derived from an EMBL/GenBank/DDBJ whole genome shotgun (WGS) entry which is preliminary data.</text>
</comment>
<sequence length="143" mass="16293">MGLEVGVPNAFLTLCYNSRLDMEKVILDTKLFHEVLLLYRYMRRKSALARLNAIKLTVVGYLRNLPQAFPSLFCACWHSLLHHGLFCFLFLPLERGMDSLAESIIVFVTNETASSIVLFSTISDVIFANKENFTQFAAAKTYF</sequence>
<evidence type="ECO:0000313" key="2">
    <source>
        <dbReference type="Proteomes" id="UP000499080"/>
    </source>
</evidence>
<accession>A0A4Y2TZ23</accession>
<evidence type="ECO:0000313" key="1">
    <source>
        <dbReference type="EMBL" id="GBO05878.1"/>
    </source>
</evidence>
<organism evidence="1 2">
    <name type="scientific">Araneus ventricosus</name>
    <name type="common">Orbweaver spider</name>
    <name type="synonym">Epeira ventricosa</name>
    <dbReference type="NCBI Taxonomy" id="182803"/>
    <lineage>
        <taxon>Eukaryota</taxon>
        <taxon>Metazoa</taxon>
        <taxon>Ecdysozoa</taxon>
        <taxon>Arthropoda</taxon>
        <taxon>Chelicerata</taxon>
        <taxon>Arachnida</taxon>
        <taxon>Araneae</taxon>
        <taxon>Araneomorphae</taxon>
        <taxon>Entelegynae</taxon>
        <taxon>Araneoidea</taxon>
        <taxon>Araneidae</taxon>
        <taxon>Araneus</taxon>
    </lineage>
</organism>
<dbReference type="AlphaFoldDB" id="A0A4Y2TZ23"/>
<proteinExistence type="predicted"/>
<dbReference type="EMBL" id="BGPR01032360">
    <property type="protein sequence ID" value="GBO05878.1"/>
    <property type="molecule type" value="Genomic_DNA"/>
</dbReference>
<dbReference type="Proteomes" id="UP000499080">
    <property type="component" value="Unassembled WGS sequence"/>
</dbReference>